<evidence type="ECO:0000256" key="4">
    <source>
        <dbReference type="PROSITE-ProRule" id="PRU00433"/>
    </source>
</evidence>
<keyword evidence="1 4" id="KW-0349">Heme</keyword>
<sequence>MRRFSAVAFSVVLGALPLAVQADGLSIGEAEYMNSCAQCHGPAGKGDGVISGFLNTKLPDLTQIQKNNGGVFPVSAVYSTIDGQSASGAHGRADMPAWGMRYSRAAPRSLGFYYGPDDEETFIRTRILALVEFISSIQE</sequence>
<dbReference type="PROSITE" id="PS51007">
    <property type="entry name" value="CYTC"/>
    <property type="match status" value="1"/>
</dbReference>
<feature type="signal peptide" evidence="5">
    <location>
        <begin position="1"/>
        <end position="22"/>
    </location>
</feature>
<evidence type="ECO:0000313" key="8">
    <source>
        <dbReference type="Proteomes" id="UP001597151"/>
    </source>
</evidence>
<keyword evidence="8" id="KW-1185">Reference proteome</keyword>
<feature type="chain" id="PRO_5047462441" evidence="5">
    <location>
        <begin position="23"/>
        <end position="139"/>
    </location>
</feature>
<protein>
    <submittedName>
        <fullName evidence="7">C-type cytochrome</fullName>
    </submittedName>
</protein>
<comment type="caution">
    <text evidence="7">The sequence shown here is derived from an EMBL/GenBank/DDBJ whole genome shotgun (WGS) entry which is preliminary data.</text>
</comment>
<gene>
    <name evidence="7" type="ORF">ACFQ3C_06935</name>
</gene>
<dbReference type="Proteomes" id="UP001597151">
    <property type="component" value="Unassembled WGS sequence"/>
</dbReference>
<dbReference type="InterPro" id="IPR009056">
    <property type="entry name" value="Cyt_c-like_dom"/>
</dbReference>
<dbReference type="Gene3D" id="1.10.760.10">
    <property type="entry name" value="Cytochrome c-like domain"/>
    <property type="match status" value="1"/>
</dbReference>
<keyword evidence="5" id="KW-0732">Signal</keyword>
<proteinExistence type="predicted"/>
<dbReference type="SUPFAM" id="SSF46626">
    <property type="entry name" value="Cytochrome c"/>
    <property type="match status" value="1"/>
</dbReference>
<accession>A0ABW3TB32</accession>
<evidence type="ECO:0000256" key="5">
    <source>
        <dbReference type="SAM" id="SignalP"/>
    </source>
</evidence>
<reference evidence="8" key="1">
    <citation type="journal article" date="2019" name="Int. J. Syst. Evol. Microbiol.">
        <title>The Global Catalogue of Microorganisms (GCM) 10K type strain sequencing project: providing services to taxonomists for standard genome sequencing and annotation.</title>
        <authorList>
            <consortium name="The Broad Institute Genomics Platform"/>
            <consortium name="The Broad Institute Genome Sequencing Center for Infectious Disease"/>
            <person name="Wu L."/>
            <person name="Ma J."/>
        </authorList>
    </citation>
    <scope>NUCLEOTIDE SEQUENCE [LARGE SCALE GENOMIC DNA]</scope>
    <source>
        <strain evidence="8">CCUG 55328</strain>
    </source>
</reference>
<name>A0ABW3TB32_9RHOB</name>
<evidence type="ECO:0000256" key="3">
    <source>
        <dbReference type="ARBA" id="ARBA00023004"/>
    </source>
</evidence>
<dbReference type="EMBL" id="JBHTKR010000003">
    <property type="protein sequence ID" value="MFD1194399.1"/>
    <property type="molecule type" value="Genomic_DNA"/>
</dbReference>
<dbReference type="RefSeq" id="WP_380789856.1">
    <property type="nucleotide sequence ID" value="NZ_JBHTKR010000003.1"/>
</dbReference>
<organism evidence="7 8">
    <name type="scientific">Seohaeicola saemankumensis</name>
    <dbReference type="NCBI Taxonomy" id="481181"/>
    <lineage>
        <taxon>Bacteria</taxon>
        <taxon>Pseudomonadati</taxon>
        <taxon>Pseudomonadota</taxon>
        <taxon>Alphaproteobacteria</taxon>
        <taxon>Rhodobacterales</taxon>
        <taxon>Roseobacteraceae</taxon>
        <taxon>Seohaeicola</taxon>
    </lineage>
</organism>
<evidence type="ECO:0000256" key="2">
    <source>
        <dbReference type="ARBA" id="ARBA00022723"/>
    </source>
</evidence>
<keyword evidence="2 4" id="KW-0479">Metal-binding</keyword>
<evidence type="ECO:0000259" key="6">
    <source>
        <dbReference type="PROSITE" id="PS51007"/>
    </source>
</evidence>
<dbReference type="InterPro" id="IPR036909">
    <property type="entry name" value="Cyt_c-like_dom_sf"/>
</dbReference>
<keyword evidence="3 4" id="KW-0408">Iron</keyword>
<feature type="domain" description="Cytochrome c" evidence="6">
    <location>
        <begin position="23"/>
        <end position="118"/>
    </location>
</feature>
<evidence type="ECO:0000313" key="7">
    <source>
        <dbReference type="EMBL" id="MFD1194399.1"/>
    </source>
</evidence>
<evidence type="ECO:0000256" key="1">
    <source>
        <dbReference type="ARBA" id="ARBA00022617"/>
    </source>
</evidence>
<dbReference type="Pfam" id="PF00034">
    <property type="entry name" value="Cytochrom_C"/>
    <property type="match status" value="1"/>
</dbReference>